<accession>A0AA42MWD6</accession>
<sequence length="173" mass="19389">MNVISAILLNEHPVKGCIQDGNGNTKPFPIFAIDGLPLNIWISKNTSFKDANSSVPAHGWLYDFENSVPLSNAWKLLKPETSEYGAVSTVIPILICSDDLDLVCNVIMIEQMVTESEVQWIRFGVAWNNMHDLVTSVVWEQPFSSPVLTFKLSDFEEAYNNLKSLDKAWNEGI</sequence>
<name>A0AA42MWD6_ACIJO</name>
<evidence type="ECO:0000313" key="2">
    <source>
        <dbReference type="Proteomes" id="UP001159915"/>
    </source>
</evidence>
<dbReference type="Proteomes" id="UP001159915">
    <property type="component" value="Unassembled WGS sequence"/>
</dbReference>
<proteinExistence type="predicted"/>
<organism evidence="1 2">
    <name type="scientific">Acinetobacter johnsonii</name>
    <dbReference type="NCBI Taxonomy" id="40214"/>
    <lineage>
        <taxon>Bacteria</taxon>
        <taxon>Pseudomonadati</taxon>
        <taxon>Pseudomonadota</taxon>
        <taxon>Gammaproteobacteria</taxon>
        <taxon>Moraxellales</taxon>
        <taxon>Moraxellaceae</taxon>
        <taxon>Acinetobacter</taxon>
    </lineage>
</organism>
<dbReference type="EMBL" id="JAOCBE010000003">
    <property type="protein sequence ID" value="MDH0971085.1"/>
    <property type="molecule type" value="Genomic_DNA"/>
</dbReference>
<reference evidence="1" key="1">
    <citation type="submission" date="2022-09" db="EMBL/GenBank/DDBJ databases">
        <title>Intensive care unit water sources are persistently colonized with multi-drug resistant bacteria and are the site of extensive horizontal gene transfer of antibiotic resistance genes.</title>
        <authorList>
            <person name="Diorio-Toth L."/>
        </authorList>
    </citation>
    <scope>NUCLEOTIDE SEQUENCE</scope>
    <source>
        <strain evidence="1">GD03920</strain>
    </source>
</reference>
<protein>
    <submittedName>
        <fullName evidence="1">Uncharacterized protein</fullName>
    </submittedName>
</protein>
<gene>
    <name evidence="1" type="ORF">N5C10_18215</name>
</gene>
<evidence type="ECO:0000313" key="1">
    <source>
        <dbReference type="EMBL" id="MDH0971085.1"/>
    </source>
</evidence>
<comment type="caution">
    <text evidence="1">The sequence shown here is derived from an EMBL/GenBank/DDBJ whole genome shotgun (WGS) entry which is preliminary data.</text>
</comment>
<dbReference type="AlphaFoldDB" id="A0AA42MWD6"/>
<dbReference type="RefSeq" id="WP_180000629.1">
    <property type="nucleotide sequence ID" value="NZ_JAOCBE010000003.1"/>
</dbReference>